<dbReference type="AlphaFoldDB" id="A0A1U9JX67"/>
<keyword evidence="12" id="KW-0966">Cell projection</keyword>
<evidence type="ECO:0000256" key="2">
    <source>
        <dbReference type="ARBA" id="ARBA00010004"/>
    </source>
</evidence>
<dbReference type="InterPro" id="IPR018006">
    <property type="entry name" value="Flag_FliJ_proteobac"/>
</dbReference>
<feature type="coiled-coil region" evidence="11">
    <location>
        <begin position="10"/>
        <end position="44"/>
    </location>
</feature>
<keyword evidence="6" id="KW-0145">Chemotaxis</keyword>
<feature type="coiled-coil region" evidence="11">
    <location>
        <begin position="79"/>
        <end position="139"/>
    </location>
</feature>
<dbReference type="GO" id="GO:0044781">
    <property type="term" value="P:bacterial-type flagellum organization"/>
    <property type="evidence" value="ECO:0007669"/>
    <property type="project" value="UniProtKB-KW"/>
</dbReference>
<dbReference type="InterPro" id="IPR012823">
    <property type="entry name" value="Flagell_FliJ"/>
</dbReference>
<dbReference type="EMBL" id="CP019697">
    <property type="protein sequence ID" value="AQS50354.1"/>
    <property type="molecule type" value="Genomic_DNA"/>
</dbReference>
<dbReference type="GO" id="GO:0006935">
    <property type="term" value="P:chemotaxis"/>
    <property type="evidence" value="ECO:0007669"/>
    <property type="project" value="UniProtKB-KW"/>
</dbReference>
<sequence>MPNASMHTLIHLAENEVEQHTDHLQRLNSERQQASQQLSTLHQYRLDYSDRLLQASQSGVTMSNYHNFYRFIGTLDQAITQQNSLLEHLESKITQQQQQWLAAKQRLNAYQTLQDRRDQAQAEHRARVEQRENDELSAAMHYRLRQFN</sequence>
<keyword evidence="12" id="KW-0282">Flagellum</keyword>
<dbReference type="InterPro" id="IPR052570">
    <property type="entry name" value="FliJ"/>
</dbReference>
<evidence type="ECO:0000256" key="9">
    <source>
        <dbReference type="ARBA" id="ARBA00023136"/>
    </source>
</evidence>
<dbReference type="GO" id="GO:0071973">
    <property type="term" value="P:bacterial-type flagellum-dependent cell motility"/>
    <property type="evidence" value="ECO:0007669"/>
    <property type="project" value="InterPro"/>
</dbReference>
<dbReference type="STRING" id="643674.PAEH1_00205"/>
<dbReference type="InterPro" id="IPR053716">
    <property type="entry name" value="Flag_assembly_chemotaxis_eff"/>
</dbReference>
<keyword evidence="7" id="KW-1005">Bacterial flagellum biogenesis</keyword>
<dbReference type="NCBIfam" id="TIGR02473">
    <property type="entry name" value="flagell_FliJ"/>
    <property type="match status" value="1"/>
</dbReference>
<comment type="subcellular location">
    <subcellularLocation>
        <location evidence="1">Cell membrane</location>
        <topology evidence="1">Peripheral membrane protein</topology>
        <orientation evidence="1">Cytoplasmic side</orientation>
    </subcellularLocation>
</comment>
<dbReference type="GO" id="GO:0005886">
    <property type="term" value="C:plasma membrane"/>
    <property type="evidence" value="ECO:0007669"/>
    <property type="project" value="UniProtKB-SubCell"/>
</dbReference>
<evidence type="ECO:0000256" key="1">
    <source>
        <dbReference type="ARBA" id="ARBA00004413"/>
    </source>
</evidence>
<keyword evidence="9" id="KW-0472">Membrane</keyword>
<dbReference type="GO" id="GO:0015031">
    <property type="term" value="P:protein transport"/>
    <property type="evidence" value="ECO:0007669"/>
    <property type="project" value="UniProtKB-KW"/>
</dbReference>
<dbReference type="Proteomes" id="UP000189369">
    <property type="component" value="Chromosome"/>
</dbReference>
<protein>
    <recommendedName>
        <fullName evidence="3">Flagellar FliJ protein</fullName>
    </recommendedName>
</protein>
<evidence type="ECO:0000256" key="8">
    <source>
        <dbReference type="ARBA" id="ARBA00022927"/>
    </source>
</evidence>
<dbReference type="GO" id="GO:0003774">
    <property type="term" value="F:cytoskeletal motor activity"/>
    <property type="evidence" value="ECO:0007669"/>
    <property type="project" value="InterPro"/>
</dbReference>
<keyword evidence="10" id="KW-1006">Bacterial flagellum protein export</keyword>
<name>A0A1U9JX67_9BURK</name>
<keyword evidence="11" id="KW-0175">Coiled coil</keyword>
<dbReference type="OrthoDB" id="6465096at2"/>
<comment type="similarity">
    <text evidence="2">Belongs to the FliJ family.</text>
</comment>
<dbReference type="Pfam" id="PF02050">
    <property type="entry name" value="FliJ"/>
    <property type="match status" value="1"/>
</dbReference>
<evidence type="ECO:0000256" key="4">
    <source>
        <dbReference type="ARBA" id="ARBA00022448"/>
    </source>
</evidence>
<keyword evidence="12" id="KW-0969">Cilium</keyword>
<evidence type="ECO:0000313" key="12">
    <source>
        <dbReference type="EMBL" id="AQS50354.1"/>
    </source>
</evidence>
<evidence type="ECO:0000256" key="5">
    <source>
        <dbReference type="ARBA" id="ARBA00022475"/>
    </source>
</evidence>
<evidence type="ECO:0000256" key="6">
    <source>
        <dbReference type="ARBA" id="ARBA00022500"/>
    </source>
</evidence>
<evidence type="ECO:0000256" key="7">
    <source>
        <dbReference type="ARBA" id="ARBA00022795"/>
    </source>
</evidence>
<dbReference type="PANTHER" id="PTHR38786">
    <property type="entry name" value="FLAGELLAR FLIJ PROTEIN"/>
    <property type="match status" value="1"/>
</dbReference>
<keyword evidence="5" id="KW-1003">Cell membrane</keyword>
<dbReference type="KEGG" id="phn:PAEH1_00205"/>
<dbReference type="PRINTS" id="PR01004">
    <property type="entry name" value="FLGFLIJ"/>
</dbReference>
<organism evidence="12 13">
    <name type="scientific">Paenalcaligenes hominis</name>
    <dbReference type="NCBI Taxonomy" id="643674"/>
    <lineage>
        <taxon>Bacteria</taxon>
        <taxon>Pseudomonadati</taxon>
        <taxon>Pseudomonadota</taxon>
        <taxon>Betaproteobacteria</taxon>
        <taxon>Burkholderiales</taxon>
        <taxon>Alcaligenaceae</taxon>
        <taxon>Paenalcaligenes</taxon>
    </lineage>
</organism>
<keyword evidence="8" id="KW-0653">Protein transport</keyword>
<keyword evidence="4" id="KW-0813">Transport</keyword>
<dbReference type="Gene3D" id="1.10.287.1700">
    <property type="match status" value="1"/>
</dbReference>
<evidence type="ECO:0000256" key="11">
    <source>
        <dbReference type="SAM" id="Coils"/>
    </source>
</evidence>
<dbReference type="PANTHER" id="PTHR38786:SF1">
    <property type="entry name" value="FLAGELLAR FLIJ PROTEIN"/>
    <property type="match status" value="1"/>
</dbReference>
<gene>
    <name evidence="12" type="ORF">PAEH1_00205</name>
</gene>
<evidence type="ECO:0000313" key="13">
    <source>
        <dbReference type="Proteomes" id="UP000189369"/>
    </source>
</evidence>
<reference evidence="12 13" key="1">
    <citation type="submission" date="2017-01" db="EMBL/GenBank/DDBJ databases">
        <title>Complete Genome Sequence of Paenalcaligenes hominis, Isolated from a paraplegic Patient with neurogenic bladder.</title>
        <authorList>
            <person name="Mukhopadhyay R."/>
            <person name="Joaquin J."/>
            <person name="Hogue R."/>
            <person name="Kilaru A."/>
            <person name="Jospin G."/>
            <person name="Mars K."/>
            <person name="Eisen J.A."/>
            <person name="Chaturvedi V."/>
        </authorList>
    </citation>
    <scope>NUCLEOTIDE SEQUENCE [LARGE SCALE GENOMIC DNA]</scope>
    <source>
        <strain evidence="12 13">15S00501</strain>
    </source>
</reference>
<evidence type="ECO:0000256" key="10">
    <source>
        <dbReference type="ARBA" id="ARBA00023225"/>
    </source>
</evidence>
<dbReference type="PIRSF" id="PIRSF019404">
    <property type="entry name" value="FliJ"/>
    <property type="match status" value="1"/>
</dbReference>
<accession>A0A1U9JX67</accession>
<dbReference type="GO" id="GO:0009288">
    <property type="term" value="C:bacterial-type flagellum"/>
    <property type="evidence" value="ECO:0007669"/>
    <property type="project" value="InterPro"/>
</dbReference>
<evidence type="ECO:0000256" key="3">
    <source>
        <dbReference type="ARBA" id="ARBA00020392"/>
    </source>
</evidence>
<proteinExistence type="inferred from homology"/>